<name>A0AAE3EWB2_9FLAO</name>
<protein>
    <submittedName>
        <fullName evidence="1">Uncharacterized protein</fullName>
    </submittedName>
</protein>
<evidence type="ECO:0000313" key="1">
    <source>
        <dbReference type="EMBL" id="MCG2462068.1"/>
    </source>
</evidence>
<dbReference type="EMBL" id="JAIRBC010000024">
    <property type="protein sequence ID" value="MCG2462068.1"/>
    <property type="molecule type" value="Genomic_DNA"/>
</dbReference>
<organism evidence="1 2">
    <name type="scientific">Cerina litoralis</name>
    <dbReference type="NCBI Taxonomy" id="2874477"/>
    <lineage>
        <taxon>Bacteria</taxon>
        <taxon>Pseudomonadati</taxon>
        <taxon>Bacteroidota</taxon>
        <taxon>Flavobacteriia</taxon>
        <taxon>Flavobacteriales</taxon>
        <taxon>Flavobacteriaceae</taxon>
        <taxon>Cerina</taxon>
    </lineage>
</organism>
<dbReference type="Proteomes" id="UP001200642">
    <property type="component" value="Unassembled WGS sequence"/>
</dbReference>
<sequence>MLEDGFSSDSYSAVLENLRSNDFLNKEDVENLIKEYLTTQRITLDLVSDKKAKIVVEALIDNYNRLKSK</sequence>
<keyword evidence="2" id="KW-1185">Reference proteome</keyword>
<reference evidence="1" key="1">
    <citation type="submission" date="2023-02" db="EMBL/GenBank/DDBJ databases">
        <title>Genome of Flavobacteriaceae gen. nov. sp. strain F89.</title>
        <authorList>
            <person name="Wang Y."/>
        </authorList>
    </citation>
    <scope>NUCLEOTIDE SEQUENCE</scope>
    <source>
        <strain evidence="1">F89</strain>
    </source>
</reference>
<dbReference type="RefSeq" id="WP_317903209.1">
    <property type="nucleotide sequence ID" value="NZ_JAIRBC010000024.1"/>
</dbReference>
<comment type="caution">
    <text evidence="1">The sequence shown here is derived from an EMBL/GenBank/DDBJ whole genome shotgun (WGS) entry which is preliminary data.</text>
</comment>
<proteinExistence type="predicted"/>
<dbReference type="AlphaFoldDB" id="A0AAE3EWB2"/>
<evidence type="ECO:0000313" key="2">
    <source>
        <dbReference type="Proteomes" id="UP001200642"/>
    </source>
</evidence>
<gene>
    <name evidence="1" type="ORF">K8352_15010</name>
</gene>
<accession>A0AAE3EWB2</accession>